<dbReference type="RefSeq" id="WP_194200099.1">
    <property type="nucleotide sequence ID" value="NZ_JADGLT010000062.1"/>
</dbReference>
<comment type="caution">
    <text evidence="3">The sequence shown here is derived from an EMBL/GenBank/DDBJ whole genome shotgun (WGS) entry which is preliminary data.</text>
</comment>
<dbReference type="Proteomes" id="UP000770161">
    <property type="component" value="Unassembled WGS sequence"/>
</dbReference>
<keyword evidence="2" id="KW-0732">Signal</keyword>
<feature type="region of interest" description="Disordered" evidence="1">
    <location>
        <begin position="30"/>
        <end position="82"/>
    </location>
</feature>
<feature type="compositionally biased region" description="Polar residues" evidence="1">
    <location>
        <begin position="69"/>
        <end position="82"/>
    </location>
</feature>
<feature type="compositionally biased region" description="Low complexity" evidence="1">
    <location>
        <begin position="41"/>
        <end position="52"/>
    </location>
</feature>
<reference evidence="3 4" key="1">
    <citation type="submission" date="2021-06" db="EMBL/GenBank/DDBJ databases">
        <title>Staphylococcus lentus K169 genome sequencing.</title>
        <authorList>
            <person name="Sundareshan S."/>
            <person name="Akhila D.S."/>
            <person name="Prachi D."/>
            <person name="Sivakumar R."/>
            <person name="Rajendhran J."/>
            <person name="Isloor S."/>
            <person name="Hegde N.R."/>
        </authorList>
    </citation>
    <scope>NUCLEOTIDE SEQUENCE [LARGE SCALE GENOMIC DNA]</scope>
    <source>
        <strain evidence="3 4">K169</strain>
    </source>
</reference>
<keyword evidence="4" id="KW-1185">Reference proteome</keyword>
<evidence type="ECO:0000313" key="3">
    <source>
        <dbReference type="EMBL" id="MBU6112721.1"/>
    </source>
</evidence>
<name>A0ABS6GTS5_MAMLE</name>
<dbReference type="EMBL" id="JAHLZN010000002">
    <property type="protein sequence ID" value="MBU6112721.1"/>
    <property type="molecule type" value="Genomic_DNA"/>
</dbReference>
<evidence type="ECO:0000313" key="4">
    <source>
        <dbReference type="Proteomes" id="UP000770161"/>
    </source>
</evidence>
<proteinExistence type="predicted"/>
<evidence type="ECO:0000256" key="2">
    <source>
        <dbReference type="SAM" id="SignalP"/>
    </source>
</evidence>
<sequence length="82" mass="8551">MYNQSIVSRFLSGTACLMLLLGVSANQTVEASGAGKPGAQTSVSTSNSNDSVIKVTAQKPQVAPVPKKNQPNRIITNFNGDT</sequence>
<evidence type="ECO:0000256" key="1">
    <source>
        <dbReference type="SAM" id="MobiDB-lite"/>
    </source>
</evidence>
<feature type="signal peptide" evidence="2">
    <location>
        <begin position="1"/>
        <end position="31"/>
    </location>
</feature>
<gene>
    <name evidence="3" type="ORF">KQ656_02065</name>
</gene>
<feature type="chain" id="PRO_5046582601" evidence="2">
    <location>
        <begin position="32"/>
        <end position="82"/>
    </location>
</feature>
<organism evidence="3 4">
    <name type="scientific">Mammaliicoccus lentus</name>
    <name type="common">Staphylococcus lentus</name>
    <dbReference type="NCBI Taxonomy" id="42858"/>
    <lineage>
        <taxon>Bacteria</taxon>
        <taxon>Bacillati</taxon>
        <taxon>Bacillota</taxon>
        <taxon>Bacilli</taxon>
        <taxon>Bacillales</taxon>
        <taxon>Staphylococcaceae</taxon>
        <taxon>Mammaliicoccus</taxon>
    </lineage>
</organism>
<protein>
    <submittedName>
        <fullName evidence="3">Uncharacterized protein</fullName>
    </submittedName>
</protein>
<accession>A0ABS6GTS5</accession>